<protein>
    <submittedName>
        <fullName evidence="1">Uncharacterized protein</fullName>
    </submittedName>
</protein>
<evidence type="ECO:0000313" key="2">
    <source>
        <dbReference type="Proteomes" id="UP001165653"/>
    </source>
</evidence>
<gene>
    <name evidence="1" type="ORF">OJ996_18400</name>
</gene>
<proteinExistence type="predicted"/>
<comment type="caution">
    <text evidence="1">The sequence shown here is derived from an EMBL/GenBank/DDBJ whole genome shotgun (WGS) entry which is preliminary data.</text>
</comment>
<sequence length="95" mass="10560">MELGDANRELEKVLNSIFEPLGFVRKSPFVWMREGQSACFILVGIRKDVRGYFAVTASGGIRFGMLSRLLEGSPTNGIHVNVPFHLIEFGGQFAE</sequence>
<dbReference type="RefSeq" id="WP_264515114.1">
    <property type="nucleotide sequence ID" value="NZ_JAPDDR010000009.1"/>
</dbReference>
<name>A0ABT3G6T6_9BACT</name>
<accession>A0ABT3G6T6</accession>
<evidence type="ECO:0000313" key="1">
    <source>
        <dbReference type="EMBL" id="MCW1915563.1"/>
    </source>
</evidence>
<organism evidence="1 2">
    <name type="scientific">Luteolibacter rhizosphaerae</name>
    <dbReference type="NCBI Taxonomy" id="2989719"/>
    <lineage>
        <taxon>Bacteria</taxon>
        <taxon>Pseudomonadati</taxon>
        <taxon>Verrucomicrobiota</taxon>
        <taxon>Verrucomicrobiia</taxon>
        <taxon>Verrucomicrobiales</taxon>
        <taxon>Verrucomicrobiaceae</taxon>
        <taxon>Luteolibacter</taxon>
    </lineage>
</organism>
<dbReference type="Proteomes" id="UP001165653">
    <property type="component" value="Unassembled WGS sequence"/>
</dbReference>
<keyword evidence="2" id="KW-1185">Reference proteome</keyword>
<reference evidence="1" key="1">
    <citation type="submission" date="2022-10" db="EMBL/GenBank/DDBJ databases">
        <title>Luteolibacter sp. GHJ8, whole genome shotgun sequencing project.</title>
        <authorList>
            <person name="Zhao G."/>
            <person name="Shen L."/>
        </authorList>
    </citation>
    <scope>NUCLEOTIDE SEQUENCE</scope>
    <source>
        <strain evidence="1">GHJ8</strain>
    </source>
</reference>
<dbReference type="EMBL" id="JAPDDR010000009">
    <property type="protein sequence ID" value="MCW1915563.1"/>
    <property type="molecule type" value="Genomic_DNA"/>
</dbReference>